<accession>A0A8G0P6V0</accession>
<sequence length="178" mass="21144">MNDLRNLISALASFMEANWLPYEDSIGSINYCINGGTISKENLISEYSSVMFDKNFDWISLATESQLLISPESYSNEDIKNYVKFLLQDYLFPERRLTEQEIEELNLSVENVLKANSSINEWMLAYDVFEELKKHQQYKQLEYYNLWKLPFVKKRIIQKYIEGKDREIGYLKYNENPT</sequence>
<dbReference type="AlphaFoldDB" id="A0A8G0P6V0"/>
<gene>
    <name evidence="1" type="ORF">JJC05_04220</name>
</gene>
<name>A0A8G0P6V0_9FLAO</name>
<protein>
    <submittedName>
        <fullName evidence="1">Uncharacterized protein</fullName>
    </submittedName>
</protein>
<dbReference type="Proteomes" id="UP000824721">
    <property type="component" value="Chromosome"/>
</dbReference>
<reference evidence="1" key="1">
    <citation type="submission" date="2020-12" db="EMBL/GenBank/DDBJ databases">
        <title>Genome sequencing of genetic groups of Flavobacterium columnare.</title>
        <authorList>
            <person name="Waldbieser G.C."/>
            <person name="Griffin M.J."/>
            <person name="LaFrentz B.R."/>
        </authorList>
    </citation>
    <scope>NUCLEOTIDE SEQUENCE</scope>
    <source>
        <strain evidence="1">90-106</strain>
    </source>
</reference>
<organism evidence="1">
    <name type="scientific">Flavobacterium columnare</name>
    <dbReference type="NCBI Taxonomy" id="996"/>
    <lineage>
        <taxon>Bacteria</taxon>
        <taxon>Pseudomonadati</taxon>
        <taxon>Bacteroidota</taxon>
        <taxon>Flavobacteriia</taxon>
        <taxon>Flavobacteriales</taxon>
        <taxon>Flavobacteriaceae</taxon>
        <taxon>Flavobacterium</taxon>
    </lineage>
</organism>
<proteinExistence type="predicted"/>
<dbReference type="EMBL" id="CP067378">
    <property type="protein sequence ID" value="QYS89492.1"/>
    <property type="molecule type" value="Genomic_DNA"/>
</dbReference>
<dbReference type="KEGG" id="fdv:JJC05_04220"/>
<evidence type="ECO:0000313" key="1">
    <source>
        <dbReference type="EMBL" id="QYS89492.1"/>
    </source>
</evidence>